<evidence type="ECO:0000259" key="1">
    <source>
        <dbReference type="Pfam" id="PF05699"/>
    </source>
</evidence>
<evidence type="ECO:0000313" key="2">
    <source>
        <dbReference type="EMBL" id="CAF2146065.1"/>
    </source>
</evidence>
<protein>
    <recommendedName>
        <fullName evidence="1">HAT C-terminal dimerisation domain-containing protein</fullName>
    </recommendedName>
</protein>
<organism evidence="2 4">
    <name type="scientific">Rotaria magnacalcarata</name>
    <dbReference type="NCBI Taxonomy" id="392030"/>
    <lineage>
        <taxon>Eukaryota</taxon>
        <taxon>Metazoa</taxon>
        <taxon>Spiralia</taxon>
        <taxon>Gnathifera</taxon>
        <taxon>Rotifera</taxon>
        <taxon>Eurotatoria</taxon>
        <taxon>Bdelloidea</taxon>
        <taxon>Philodinida</taxon>
        <taxon>Philodinidae</taxon>
        <taxon>Rotaria</taxon>
    </lineage>
</organism>
<evidence type="ECO:0000313" key="5">
    <source>
        <dbReference type="Proteomes" id="UP000663866"/>
    </source>
</evidence>
<dbReference type="EMBL" id="CAJNRF010013083">
    <property type="protein sequence ID" value="CAF2146065.1"/>
    <property type="molecule type" value="Genomic_DNA"/>
</dbReference>
<dbReference type="SUPFAM" id="SSF53098">
    <property type="entry name" value="Ribonuclease H-like"/>
    <property type="match status" value="1"/>
</dbReference>
<dbReference type="Proteomes" id="UP000663856">
    <property type="component" value="Unassembled WGS sequence"/>
</dbReference>
<dbReference type="EMBL" id="CAJOBG010048694">
    <property type="protein sequence ID" value="CAF4468570.1"/>
    <property type="molecule type" value="Genomic_DNA"/>
</dbReference>
<dbReference type="InterPro" id="IPR012337">
    <property type="entry name" value="RNaseH-like_sf"/>
</dbReference>
<comment type="caution">
    <text evidence="2">The sequence shown here is derived from an EMBL/GenBank/DDBJ whole genome shotgun (WGS) entry which is preliminary data.</text>
</comment>
<feature type="domain" description="HAT C-terminal dimerisation" evidence="1">
    <location>
        <begin position="215"/>
        <end position="271"/>
    </location>
</feature>
<reference evidence="2" key="1">
    <citation type="submission" date="2021-02" db="EMBL/GenBank/DDBJ databases">
        <authorList>
            <person name="Nowell W R."/>
        </authorList>
    </citation>
    <scope>NUCLEOTIDE SEQUENCE</scope>
</reference>
<dbReference type="InterPro" id="IPR008906">
    <property type="entry name" value="HATC_C_dom"/>
</dbReference>
<dbReference type="Pfam" id="PF05699">
    <property type="entry name" value="Dimer_Tnp_hAT"/>
    <property type="match status" value="1"/>
</dbReference>
<evidence type="ECO:0000313" key="3">
    <source>
        <dbReference type="EMBL" id="CAF4468570.1"/>
    </source>
</evidence>
<dbReference type="Proteomes" id="UP000663866">
    <property type="component" value="Unassembled WGS sequence"/>
</dbReference>
<dbReference type="GO" id="GO:0046983">
    <property type="term" value="F:protein dimerization activity"/>
    <property type="evidence" value="ECO:0007669"/>
    <property type="project" value="InterPro"/>
</dbReference>
<keyword evidence="5" id="KW-1185">Reference proteome</keyword>
<dbReference type="AlphaFoldDB" id="A0A816XGW4"/>
<sequence>MTLLYLFNEATVLIQADQTVTISMVGPILLNLLSDLELERKKSERVYLMCDALISSLKTRFGGFYKHFSIDTDNCKVKINTNANTSCLYGDPIFLMSAVIDGRFKFQWINDCTLLSDLTKTNIISTIKQCLIEASIKLNSQNKLDNADVQIITEEARSNDSNIPSSDKEKKKSLFPTLASGSFKKAKVSNATPKSVLDELDGFLKEDNMAHNLIFKNASSYQSLCHLARKIMCVPATSAPIERVFLQSGLLMRPHRSKFSQANICILTSLKCNKSLL</sequence>
<evidence type="ECO:0000313" key="4">
    <source>
        <dbReference type="Proteomes" id="UP000663856"/>
    </source>
</evidence>
<name>A0A816XGW4_9BILA</name>
<proteinExistence type="predicted"/>
<gene>
    <name evidence="3" type="ORF">OVN521_LOCUS38883</name>
    <name evidence="2" type="ORF">WKI299_LOCUS29344</name>
</gene>
<accession>A0A816XGW4</accession>